<evidence type="ECO:0000256" key="4">
    <source>
        <dbReference type="PIRSR" id="PIRSR039026-1"/>
    </source>
</evidence>
<evidence type="ECO:0000256" key="2">
    <source>
        <dbReference type="ARBA" id="ARBA00022729"/>
    </source>
</evidence>
<name>A0A7L5C1D0_9RHOB</name>
<evidence type="ECO:0000256" key="5">
    <source>
        <dbReference type="PIRSR" id="PIRSR039026-2"/>
    </source>
</evidence>
<dbReference type="GO" id="GO:0042597">
    <property type="term" value="C:periplasmic space"/>
    <property type="evidence" value="ECO:0007669"/>
    <property type="project" value="UniProtKB-SubCell"/>
</dbReference>
<proteinExistence type="predicted"/>
<dbReference type="Gene3D" id="3.40.190.10">
    <property type="entry name" value="Periplasmic binding protein-like II"/>
    <property type="match status" value="1"/>
</dbReference>
<evidence type="ECO:0000313" key="7">
    <source>
        <dbReference type="Proteomes" id="UP000503336"/>
    </source>
</evidence>
<feature type="binding site" evidence="5">
    <location>
        <position position="231"/>
    </location>
    <ligand>
        <name>substrate</name>
    </ligand>
</feature>
<dbReference type="NCBIfam" id="NF037995">
    <property type="entry name" value="TRAP_S1"/>
    <property type="match status" value="1"/>
</dbReference>
<gene>
    <name evidence="6" type="ORF">G5B40_09500</name>
</gene>
<organism evidence="6 7">
    <name type="scientific">Pikeienuella piscinae</name>
    <dbReference type="NCBI Taxonomy" id="2748098"/>
    <lineage>
        <taxon>Bacteria</taxon>
        <taxon>Pseudomonadati</taxon>
        <taxon>Pseudomonadota</taxon>
        <taxon>Alphaproteobacteria</taxon>
        <taxon>Rhodobacterales</taxon>
        <taxon>Paracoccaceae</taxon>
        <taxon>Pikeienuella</taxon>
    </lineage>
</organism>
<feature type="binding site" evidence="4">
    <location>
        <position position="194"/>
    </location>
    <ligand>
        <name>substrate</name>
    </ligand>
</feature>
<evidence type="ECO:0000256" key="3">
    <source>
        <dbReference type="ARBA" id="ARBA00022764"/>
    </source>
</evidence>
<feature type="binding site" evidence="4">
    <location>
        <position position="173"/>
    </location>
    <ligand>
        <name>substrate</name>
    </ligand>
</feature>
<comment type="subcellular location">
    <subcellularLocation>
        <location evidence="1">Periplasm</location>
    </subcellularLocation>
</comment>
<dbReference type="PIRSF" id="PIRSF039026">
    <property type="entry name" value="SiaP"/>
    <property type="match status" value="1"/>
</dbReference>
<keyword evidence="3" id="KW-0574">Periplasm</keyword>
<dbReference type="GO" id="GO:0031317">
    <property type="term" value="C:tripartite ATP-independent periplasmic transporter complex"/>
    <property type="evidence" value="ECO:0007669"/>
    <property type="project" value="InterPro"/>
</dbReference>
<dbReference type="EMBL" id="CP049056">
    <property type="protein sequence ID" value="QIE55659.1"/>
    <property type="molecule type" value="Genomic_DNA"/>
</dbReference>
<dbReference type="GO" id="GO:0046872">
    <property type="term" value="F:metal ion binding"/>
    <property type="evidence" value="ECO:0007669"/>
    <property type="project" value="UniProtKB-KW"/>
</dbReference>
<dbReference type="GO" id="GO:0055085">
    <property type="term" value="P:transmembrane transport"/>
    <property type="evidence" value="ECO:0007669"/>
    <property type="project" value="InterPro"/>
</dbReference>
<sequence length="381" mass="42108">MGNDTEKVNRTAARNGLSRRKMMAGLTTGAVATTLGAPHIAHAQETRTLRLQSTFPTGDIQHQFAVDYAEKVDQMSGGRLKIDVLPSGSVVRAFDLLDAVSDDVLDAGFGIIAYWYGRSAALGLWGTGPAFGMNSNLVLAWHKYGGGKELLAEIYKSLNRDVVSFLTGPMPTQPLGWFKKPVTSVDDLRGLKFRTVGLAIDMFEELGVAVNALPGSDIVPALDRGVIDAAEWNNPSSDRALGFPDVVKNYMMQSYHQATEQFEIPFSGKTYRSLSPDLQAILKFAAEASAADISWKMADVYSTAYKELQTEDGVNVYRTPPEILQAQLEAWERVVEKRSANDPMFTRVYESQREFAKRVAGWDLDTNPNRLQAYNFMFRNG</sequence>
<accession>A0A7L5C1D0</accession>
<dbReference type="CDD" id="cd13604">
    <property type="entry name" value="PBP2_TRAP_ketoacid_lactate_like"/>
    <property type="match status" value="1"/>
</dbReference>
<dbReference type="RefSeq" id="WP_165097875.1">
    <property type="nucleotide sequence ID" value="NZ_CP049056.1"/>
</dbReference>
<dbReference type="PROSITE" id="PS51318">
    <property type="entry name" value="TAT"/>
    <property type="match status" value="1"/>
</dbReference>
<dbReference type="AlphaFoldDB" id="A0A7L5C1D0"/>
<feature type="binding site" evidence="5">
    <location>
        <position position="257"/>
    </location>
    <ligand>
        <name>substrate</name>
    </ligand>
</feature>
<reference evidence="6 7" key="1">
    <citation type="submission" date="2020-02" db="EMBL/GenBank/DDBJ databases">
        <title>complete genome sequence of Rhodobacteraceae bacterium.</title>
        <authorList>
            <person name="Park J."/>
            <person name="Kim Y.-S."/>
            <person name="Kim K.-H."/>
        </authorList>
    </citation>
    <scope>NUCLEOTIDE SEQUENCE [LARGE SCALE GENOMIC DNA]</scope>
    <source>
        <strain evidence="6 7">RR4-56</strain>
    </source>
</reference>
<evidence type="ECO:0000256" key="1">
    <source>
        <dbReference type="ARBA" id="ARBA00004418"/>
    </source>
</evidence>
<dbReference type="InterPro" id="IPR038404">
    <property type="entry name" value="TRAP_DctP_sf"/>
</dbReference>
<dbReference type="Pfam" id="PF03480">
    <property type="entry name" value="DctP"/>
    <property type="match status" value="1"/>
</dbReference>
<dbReference type="InterPro" id="IPR018389">
    <property type="entry name" value="DctP_fam"/>
</dbReference>
<dbReference type="InterPro" id="IPR026289">
    <property type="entry name" value="SBP_TakP-like"/>
</dbReference>
<feature type="binding site" evidence="5">
    <location>
        <position position="232"/>
    </location>
    <ligand>
        <name>Na(+)</name>
        <dbReference type="ChEBI" id="CHEBI:29101"/>
    </ligand>
</feature>
<dbReference type="PANTHER" id="PTHR33376">
    <property type="match status" value="1"/>
</dbReference>
<dbReference type="InterPro" id="IPR006311">
    <property type="entry name" value="TAT_signal"/>
</dbReference>
<dbReference type="Proteomes" id="UP000503336">
    <property type="component" value="Chromosome"/>
</dbReference>
<keyword evidence="7" id="KW-1185">Reference proteome</keyword>
<keyword evidence="2" id="KW-0732">Signal</keyword>
<dbReference type="PANTHER" id="PTHR33376:SF5">
    <property type="entry name" value="EXTRACYTOPLASMIC SOLUTE RECEPTOR PROTEIN"/>
    <property type="match status" value="1"/>
</dbReference>
<evidence type="ECO:0000313" key="6">
    <source>
        <dbReference type="EMBL" id="QIE55659.1"/>
    </source>
</evidence>
<dbReference type="KEGG" id="hdh:G5B40_09500"/>
<protein>
    <submittedName>
        <fullName evidence="6">TRAP transporter substrate-binding protein</fullName>
    </submittedName>
</protein>
<keyword evidence="5" id="KW-0479">Metal-binding</keyword>
<dbReference type="Gene3D" id="3.40.190.170">
    <property type="entry name" value="Bacterial extracellular solute-binding protein, family 7"/>
    <property type="match status" value="1"/>
</dbReference>